<dbReference type="SFLD" id="SFLDS00029">
    <property type="entry name" value="Radical_SAM"/>
    <property type="match status" value="1"/>
</dbReference>
<feature type="binding site" evidence="8">
    <location>
        <position position="22"/>
    </location>
    <ligand>
        <name>[4Fe-4S] cluster</name>
        <dbReference type="ChEBI" id="CHEBI:49883"/>
        <note>4Fe-4S-S-AdoMet</note>
    </ligand>
</feature>
<dbReference type="CDD" id="cd01335">
    <property type="entry name" value="Radical_SAM"/>
    <property type="match status" value="1"/>
</dbReference>
<reference evidence="10 11" key="1">
    <citation type="journal article" date="2010" name="J. Bacteriol.">
        <title>Complete genome sequence of the thermophilic, obligately chemolithoautotrophic hydrogen-oxidizing bacterium Hydrogenobacter thermophilus TK-6.</title>
        <authorList>
            <person name="Arai H."/>
            <person name="Kanbe H."/>
            <person name="Ishii M."/>
            <person name="Igarashi Y."/>
        </authorList>
    </citation>
    <scope>NUCLEOTIDE SEQUENCE [LARGE SCALE GENOMIC DNA]</scope>
    <source>
        <strain evidence="11">DSM 6534 / IAM 12695 / TK-6 [Tokyo]</strain>
    </source>
</reference>
<keyword evidence="6 8" id="KW-0408">Iron</keyword>
<dbReference type="InterPro" id="IPR050377">
    <property type="entry name" value="Radical_SAM_PqqE_MftC-like"/>
</dbReference>
<comment type="cofactor">
    <cofactor evidence="8">
        <name>[4Fe-4S] cluster</name>
        <dbReference type="ChEBI" id="CHEBI:49883"/>
    </cofactor>
    <text evidence="8">Binds 1 [4Fe-4S] cluster. The cluster is coordinated with 3 cysteines and an exchangeable S-adenosyl-L-methionine.</text>
</comment>
<dbReference type="SFLD" id="SFLDG01067">
    <property type="entry name" value="SPASM/twitch_domain_containing"/>
    <property type="match status" value="1"/>
</dbReference>
<dbReference type="PROSITE" id="PS51918">
    <property type="entry name" value="RADICAL_SAM"/>
    <property type="match status" value="1"/>
</dbReference>
<dbReference type="InterPro" id="IPR006638">
    <property type="entry name" value="Elp3/MiaA/NifB-like_rSAM"/>
</dbReference>
<organism evidence="10 11">
    <name type="scientific">Hydrogenobacter thermophilus (strain DSM 6534 / IAM 12695 / TK-6)</name>
    <dbReference type="NCBI Taxonomy" id="608538"/>
    <lineage>
        <taxon>Bacteria</taxon>
        <taxon>Pseudomonadati</taxon>
        <taxon>Aquificota</taxon>
        <taxon>Aquificia</taxon>
        <taxon>Aquificales</taxon>
        <taxon>Aquificaceae</taxon>
        <taxon>Hydrogenobacter</taxon>
    </lineage>
</organism>
<evidence type="ECO:0000313" key="11">
    <source>
        <dbReference type="Proteomes" id="UP000002574"/>
    </source>
</evidence>
<comment type="function">
    <text evidence="8">Catalyzes the cross-linking of a glutamate residue and a tyrosine residue in the PqqA protein as part of the biosynthesis of pyrroloquinoline quinone (PQQ).</text>
</comment>
<evidence type="ECO:0000256" key="1">
    <source>
        <dbReference type="ARBA" id="ARBA00022485"/>
    </source>
</evidence>
<accession>D3DIL5</accession>
<dbReference type="GO" id="GO:0009975">
    <property type="term" value="F:cyclase activity"/>
    <property type="evidence" value="ECO:0007669"/>
    <property type="project" value="UniProtKB-UniRule"/>
</dbReference>
<dbReference type="InterPro" id="IPR023885">
    <property type="entry name" value="4Fe4S-binding_SPASM_dom"/>
</dbReference>
<proteinExistence type="inferred from homology"/>
<gene>
    <name evidence="8 10" type="primary">pqqE</name>
    <name evidence="10" type="ordered locus">HTH_1213</name>
</gene>
<keyword evidence="2 8" id="KW-0949">S-adenosyl-L-methionine</keyword>
<dbReference type="KEGG" id="hth:HTH_1213"/>
<dbReference type="PANTHER" id="PTHR11228">
    <property type="entry name" value="RADICAL SAM DOMAIN PROTEIN"/>
    <property type="match status" value="1"/>
</dbReference>
<evidence type="ECO:0000256" key="6">
    <source>
        <dbReference type="ARBA" id="ARBA00023004"/>
    </source>
</evidence>
<evidence type="ECO:0000256" key="2">
    <source>
        <dbReference type="ARBA" id="ARBA00022691"/>
    </source>
</evidence>
<dbReference type="Proteomes" id="UP000002574">
    <property type="component" value="Chromosome"/>
</dbReference>
<dbReference type="RefSeq" id="WP_012963847.1">
    <property type="nucleotide sequence ID" value="NC_013799.1"/>
</dbReference>
<dbReference type="STRING" id="608538.HTH_1213"/>
<dbReference type="EC" id="1.21.98.4" evidence="8"/>
<feature type="binding site" evidence="8">
    <location>
        <position position="25"/>
    </location>
    <ligand>
        <name>[4Fe-4S] cluster</name>
        <dbReference type="ChEBI" id="CHEBI:49883"/>
        <note>4Fe-4S-S-AdoMet</note>
    </ligand>
</feature>
<dbReference type="GO" id="GO:0018189">
    <property type="term" value="P:pyrroloquinoline quinone biosynthetic process"/>
    <property type="evidence" value="ECO:0007669"/>
    <property type="project" value="UniProtKB-UniRule"/>
</dbReference>
<dbReference type="Gene3D" id="3.20.20.70">
    <property type="entry name" value="Aldolase class I"/>
    <property type="match status" value="1"/>
</dbReference>
<dbReference type="InterPro" id="IPR058240">
    <property type="entry name" value="rSAM_sf"/>
</dbReference>
<keyword evidence="11" id="KW-1185">Reference proteome</keyword>
<dbReference type="GO" id="GO:1904047">
    <property type="term" value="F:S-adenosyl-L-methionine binding"/>
    <property type="evidence" value="ECO:0007669"/>
    <property type="project" value="UniProtKB-UniRule"/>
</dbReference>
<dbReference type="eggNOG" id="COG0535">
    <property type="taxonomic scope" value="Bacteria"/>
</dbReference>
<keyword evidence="5 8" id="KW-0560">Oxidoreductase</keyword>
<dbReference type="AlphaFoldDB" id="D3DIL5"/>
<dbReference type="SUPFAM" id="SSF102114">
    <property type="entry name" value="Radical SAM enzymes"/>
    <property type="match status" value="1"/>
</dbReference>
<sequence length="362" mass="42330">MNEIKEPEVLVAELTYRCNMHCWYCYNPQDLNEYAPQKELTTDEWRKVIREAAELGIIHIHITGGEPTIRQDLPNIVQEAKNCGLYVNLITNITLYDKKYWEELVKKGVDHVQVSFQAHTKDLNDLIGEVKTYEKKLKILSWLKETGVFLTINIVLHRWNIDYIEEVIQFVYNLGIPRFEIAMLQFGGWDWKNRLSLIPSRESVERAYRIAQKYKEKFMGEMNITMVALDIYEGRPKPCTYGWGNKYMVINPIGEVLPCHGAKVIKTLTFENIRDKSLYEIWHNSESFNAFRGFAWMKEPCKSCPEKEKDFGGCRCFAYLLTGMADATDPSCELSPHRYLVDKLIQEAKERYMSPVKRGIIK</sequence>
<dbReference type="PATRIC" id="fig|608538.5.peg.1231"/>
<evidence type="ECO:0000259" key="9">
    <source>
        <dbReference type="PROSITE" id="PS51918"/>
    </source>
</evidence>
<name>D3DIL5_HYDTT</name>
<dbReference type="InterPro" id="IPR011843">
    <property type="entry name" value="PQQ_synth_PqqE_bac"/>
</dbReference>
<comment type="similarity">
    <text evidence="8">Belongs to the radical SAM superfamily. PqqE family.</text>
</comment>
<evidence type="ECO:0000256" key="8">
    <source>
        <dbReference type="HAMAP-Rule" id="MF_00660"/>
    </source>
</evidence>
<dbReference type="NCBIfam" id="TIGR02109">
    <property type="entry name" value="PQQ_syn_pqqE"/>
    <property type="match status" value="1"/>
</dbReference>
<feature type="binding site" evidence="8">
    <location>
        <position position="18"/>
    </location>
    <ligand>
        <name>[4Fe-4S] cluster</name>
        <dbReference type="ChEBI" id="CHEBI:49883"/>
        <note>4Fe-4S-S-AdoMet</note>
    </ligand>
</feature>
<dbReference type="EMBL" id="AP011112">
    <property type="protein sequence ID" value="BAI69667.1"/>
    <property type="molecule type" value="Genomic_DNA"/>
</dbReference>
<evidence type="ECO:0000256" key="3">
    <source>
        <dbReference type="ARBA" id="ARBA00022723"/>
    </source>
</evidence>
<evidence type="ECO:0000256" key="5">
    <source>
        <dbReference type="ARBA" id="ARBA00023002"/>
    </source>
</evidence>
<dbReference type="InterPro" id="IPR007197">
    <property type="entry name" value="rSAM"/>
</dbReference>
<dbReference type="PANTHER" id="PTHR11228:SF7">
    <property type="entry name" value="PQQA PEPTIDE CYCLASE"/>
    <property type="match status" value="1"/>
</dbReference>
<dbReference type="InterPro" id="IPR017200">
    <property type="entry name" value="PqqE-like"/>
</dbReference>
<evidence type="ECO:0000313" key="10">
    <source>
        <dbReference type="EMBL" id="BAI69667.1"/>
    </source>
</evidence>
<dbReference type="OrthoDB" id="9782387at2"/>
<protein>
    <recommendedName>
        <fullName evidence="8">PqqA peptide cyclase</fullName>
        <ecNumber evidence="8">1.21.98.4</ecNumber>
    </recommendedName>
    <alternativeName>
        <fullName evidence="8">Coenzyme PQQ synthesis protein E</fullName>
    </alternativeName>
</protein>
<comment type="subunit">
    <text evidence="8">Interacts with PqqD. The interaction is necessary for activity of PqqE.</text>
</comment>
<dbReference type="KEGG" id="hte:Hydth_1205"/>
<dbReference type="UniPathway" id="UPA00539"/>
<dbReference type="SFLD" id="SFLDG01387">
    <property type="entry name" value="BtrN-like_SPASM_domain_contain"/>
    <property type="match status" value="1"/>
</dbReference>
<dbReference type="NCBIfam" id="TIGR04085">
    <property type="entry name" value="rSAM_more_4Fe4S"/>
    <property type="match status" value="1"/>
</dbReference>
<evidence type="ECO:0000256" key="7">
    <source>
        <dbReference type="ARBA" id="ARBA00023014"/>
    </source>
</evidence>
<dbReference type="GO" id="GO:0051539">
    <property type="term" value="F:4 iron, 4 sulfur cluster binding"/>
    <property type="evidence" value="ECO:0007669"/>
    <property type="project" value="UniProtKB-KW"/>
</dbReference>
<dbReference type="SFLD" id="SFLDF00280">
    <property type="entry name" value="coenzyme_PQQ_synthesis_protein"/>
    <property type="match status" value="1"/>
</dbReference>
<comment type="catalytic activity">
    <reaction evidence="8">
        <text>[PQQ precursor protein] + S-adenosyl-L-methionine = E-Y cross-linked-[PQQ precursor protein] + 5'-deoxyadenosine + L-methionine + H(+)</text>
        <dbReference type="Rhea" id="RHEA:56836"/>
        <dbReference type="Rhea" id="RHEA-COMP:14800"/>
        <dbReference type="Rhea" id="RHEA-COMP:14801"/>
        <dbReference type="ChEBI" id="CHEBI:15378"/>
        <dbReference type="ChEBI" id="CHEBI:17319"/>
        <dbReference type="ChEBI" id="CHEBI:57844"/>
        <dbReference type="ChEBI" id="CHEBI:59789"/>
        <dbReference type="ChEBI" id="CHEBI:141026"/>
        <dbReference type="ChEBI" id="CHEBI:141027"/>
        <dbReference type="EC" id="1.21.98.4"/>
    </reaction>
</comment>
<keyword evidence="3 8" id="KW-0479">Metal-binding</keyword>
<feature type="domain" description="Radical SAM core" evidence="9">
    <location>
        <begin position="4"/>
        <end position="221"/>
    </location>
</feature>
<dbReference type="Pfam" id="PF04055">
    <property type="entry name" value="Radical_SAM"/>
    <property type="match status" value="1"/>
</dbReference>
<dbReference type="GO" id="GO:0016491">
    <property type="term" value="F:oxidoreductase activity"/>
    <property type="evidence" value="ECO:0007669"/>
    <property type="project" value="UniProtKB-KW"/>
</dbReference>
<dbReference type="SFLD" id="SFLDG01386">
    <property type="entry name" value="main_SPASM_domain-containing"/>
    <property type="match status" value="1"/>
</dbReference>
<dbReference type="SMART" id="SM00729">
    <property type="entry name" value="Elp3"/>
    <property type="match status" value="1"/>
</dbReference>
<dbReference type="PIRSF" id="PIRSF037420">
    <property type="entry name" value="PQQ_syn_pqqE"/>
    <property type="match status" value="1"/>
</dbReference>
<keyword evidence="7 8" id="KW-0411">Iron-sulfur</keyword>
<evidence type="ECO:0000256" key="4">
    <source>
        <dbReference type="ARBA" id="ARBA00022905"/>
    </source>
</evidence>
<dbReference type="CDD" id="cd21119">
    <property type="entry name" value="SPASM_PqqE"/>
    <property type="match status" value="1"/>
</dbReference>
<comment type="pathway">
    <text evidence="8">Cofactor biosynthesis; pyrroloquinoline quinone biosynthesis.</text>
</comment>
<dbReference type="Pfam" id="PF13186">
    <property type="entry name" value="SPASM"/>
    <property type="match status" value="1"/>
</dbReference>
<dbReference type="HAMAP" id="MF_00660">
    <property type="entry name" value="PqqE"/>
    <property type="match status" value="1"/>
</dbReference>
<dbReference type="InterPro" id="IPR013785">
    <property type="entry name" value="Aldolase_TIM"/>
</dbReference>
<keyword evidence="4 8" id="KW-0884">PQQ biosynthesis</keyword>
<keyword evidence="1 8" id="KW-0004">4Fe-4S</keyword>
<dbReference type="GO" id="GO:0005506">
    <property type="term" value="F:iron ion binding"/>
    <property type="evidence" value="ECO:0007669"/>
    <property type="project" value="UniProtKB-UniRule"/>
</dbReference>
<dbReference type="InterPro" id="IPR034391">
    <property type="entry name" value="AdoMet-like_SPASM_containing"/>
</dbReference>